<evidence type="ECO:0000256" key="1">
    <source>
        <dbReference type="SAM" id="Phobius"/>
    </source>
</evidence>
<comment type="caution">
    <text evidence="3">The sequence shown here is derived from an EMBL/GenBank/DDBJ whole genome shotgun (WGS) entry which is preliminary data.</text>
</comment>
<dbReference type="Proteomes" id="UP001311232">
    <property type="component" value="Unassembled WGS sequence"/>
</dbReference>
<keyword evidence="1" id="KW-0812">Transmembrane</keyword>
<dbReference type="EMBL" id="JAHHUM010000290">
    <property type="protein sequence ID" value="KAK5621918.1"/>
    <property type="molecule type" value="Genomic_DNA"/>
</dbReference>
<feature type="transmembrane region" description="Helical" evidence="1">
    <location>
        <begin position="27"/>
        <end position="47"/>
    </location>
</feature>
<evidence type="ECO:0000313" key="3">
    <source>
        <dbReference type="EMBL" id="KAK5621918.1"/>
    </source>
</evidence>
<organism evidence="3 4">
    <name type="scientific">Crenichthys baileyi</name>
    <name type="common">White River springfish</name>
    <dbReference type="NCBI Taxonomy" id="28760"/>
    <lineage>
        <taxon>Eukaryota</taxon>
        <taxon>Metazoa</taxon>
        <taxon>Chordata</taxon>
        <taxon>Craniata</taxon>
        <taxon>Vertebrata</taxon>
        <taxon>Euteleostomi</taxon>
        <taxon>Actinopterygii</taxon>
        <taxon>Neopterygii</taxon>
        <taxon>Teleostei</taxon>
        <taxon>Neoteleostei</taxon>
        <taxon>Acanthomorphata</taxon>
        <taxon>Ovalentaria</taxon>
        <taxon>Atherinomorphae</taxon>
        <taxon>Cyprinodontiformes</taxon>
        <taxon>Goodeidae</taxon>
        <taxon>Crenichthys</taxon>
    </lineage>
</organism>
<accession>A0AAV9SL67</accession>
<gene>
    <name evidence="3" type="ORF">CRENBAI_009176</name>
</gene>
<evidence type="ECO:0008006" key="5">
    <source>
        <dbReference type="Google" id="ProtNLM"/>
    </source>
</evidence>
<dbReference type="AlphaFoldDB" id="A0AAV9SL67"/>
<protein>
    <recommendedName>
        <fullName evidence="5">Secreted protein</fullName>
    </recommendedName>
</protein>
<feature type="signal peptide" evidence="2">
    <location>
        <begin position="1"/>
        <end position="17"/>
    </location>
</feature>
<keyword evidence="4" id="KW-1185">Reference proteome</keyword>
<reference evidence="3 4" key="1">
    <citation type="submission" date="2021-06" db="EMBL/GenBank/DDBJ databases">
        <authorList>
            <person name="Palmer J.M."/>
        </authorList>
    </citation>
    <scope>NUCLEOTIDE SEQUENCE [LARGE SCALE GENOMIC DNA]</scope>
    <source>
        <strain evidence="3 4">MEX-2019</strain>
        <tissue evidence="3">Muscle</tissue>
    </source>
</reference>
<keyword evidence="2" id="KW-0732">Signal</keyword>
<feature type="chain" id="PRO_5043317386" description="Secreted protein" evidence="2">
    <location>
        <begin position="18"/>
        <end position="114"/>
    </location>
</feature>
<name>A0AAV9SL67_9TELE</name>
<sequence>MMMLCVFGACVCCSVMPFCPSILSCLSNWVLGDILLLCLFIMYRFLFAMGLPGRHLFTEPHGIKRGANTQVNTHVFFQTANLASSCSPPCPAAPSHFQHSFAEQSSFPSGLLPW</sequence>
<evidence type="ECO:0000256" key="2">
    <source>
        <dbReference type="SAM" id="SignalP"/>
    </source>
</evidence>
<evidence type="ECO:0000313" key="4">
    <source>
        <dbReference type="Proteomes" id="UP001311232"/>
    </source>
</evidence>
<proteinExistence type="predicted"/>
<keyword evidence="1" id="KW-1133">Transmembrane helix</keyword>
<keyword evidence="1" id="KW-0472">Membrane</keyword>